<proteinExistence type="predicted"/>
<gene>
    <name evidence="1" type="ORF">CGOC_LOCUS2494</name>
</gene>
<dbReference type="Proteomes" id="UP000271889">
    <property type="component" value="Unassembled WGS sequence"/>
</dbReference>
<dbReference type="AlphaFoldDB" id="A0A3P6SB23"/>
<sequence>MLHPFSASLIRLSAPPKKLQFSFIMWHNQVLTKG</sequence>
<organism evidence="1 2">
    <name type="scientific">Cylicostephanus goldi</name>
    <name type="common">Nematode worm</name>
    <dbReference type="NCBI Taxonomy" id="71465"/>
    <lineage>
        <taxon>Eukaryota</taxon>
        <taxon>Metazoa</taxon>
        <taxon>Ecdysozoa</taxon>
        <taxon>Nematoda</taxon>
        <taxon>Chromadorea</taxon>
        <taxon>Rhabditida</taxon>
        <taxon>Rhabditina</taxon>
        <taxon>Rhabditomorpha</taxon>
        <taxon>Strongyloidea</taxon>
        <taxon>Strongylidae</taxon>
        <taxon>Cylicostephanus</taxon>
    </lineage>
</organism>
<accession>A0A3P6SB23</accession>
<dbReference type="EMBL" id="UYRV01005614">
    <property type="protein sequence ID" value="VDK52824.1"/>
    <property type="molecule type" value="Genomic_DNA"/>
</dbReference>
<dbReference type="OrthoDB" id="6508643at2759"/>
<protein>
    <submittedName>
        <fullName evidence="1">Uncharacterized protein</fullName>
    </submittedName>
</protein>
<name>A0A3P6SB23_CYLGO</name>
<evidence type="ECO:0000313" key="2">
    <source>
        <dbReference type="Proteomes" id="UP000271889"/>
    </source>
</evidence>
<reference evidence="1 2" key="1">
    <citation type="submission" date="2018-11" db="EMBL/GenBank/DDBJ databases">
        <authorList>
            <consortium name="Pathogen Informatics"/>
        </authorList>
    </citation>
    <scope>NUCLEOTIDE SEQUENCE [LARGE SCALE GENOMIC DNA]</scope>
</reference>
<keyword evidence="2" id="KW-1185">Reference proteome</keyword>
<evidence type="ECO:0000313" key="1">
    <source>
        <dbReference type="EMBL" id="VDK52824.1"/>
    </source>
</evidence>